<protein>
    <submittedName>
        <fullName evidence="2">Uncharacterized protein</fullName>
    </submittedName>
</protein>
<sequence>MSRVGGPGMLPVVEKVRHTIRRCRGPGISLFACLFPRREPIFLVIEVAGWLSASPVHNLDLPARPLDPARQATVWATHVASGHRAGTDRGPGTGHRADVRREA</sequence>
<gene>
    <name evidence="2" type="ORF">Dsi01nite_016380</name>
</gene>
<accession>A0A919PG75</accession>
<dbReference type="AlphaFoldDB" id="A0A919PG75"/>
<feature type="region of interest" description="Disordered" evidence="1">
    <location>
        <begin position="79"/>
        <end position="103"/>
    </location>
</feature>
<name>A0A919PG75_9ACTN</name>
<dbReference type="Proteomes" id="UP000660611">
    <property type="component" value="Unassembled WGS sequence"/>
</dbReference>
<keyword evidence="3" id="KW-1185">Reference proteome</keyword>
<comment type="caution">
    <text evidence="2">The sequence shown here is derived from an EMBL/GenBank/DDBJ whole genome shotgun (WGS) entry which is preliminary data.</text>
</comment>
<proteinExistence type="predicted"/>
<reference evidence="2" key="1">
    <citation type="submission" date="2021-01" db="EMBL/GenBank/DDBJ databases">
        <title>Whole genome shotgun sequence of Dactylosporangium siamense NBRC 106093.</title>
        <authorList>
            <person name="Komaki H."/>
            <person name="Tamura T."/>
        </authorList>
    </citation>
    <scope>NUCLEOTIDE SEQUENCE</scope>
    <source>
        <strain evidence="2">NBRC 106093</strain>
    </source>
</reference>
<evidence type="ECO:0000313" key="3">
    <source>
        <dbReference type="Proteomes" id="UP000660611"/>
    </source>
</evidence>
<evidence type="ECO:0000313" key="2">
    <source>
        <dbReference type="EMBL" id="GIG43597.1"/>
    </source>
</evidence>
<organism evidence="2 3">
    <name type="scientific">Dactylosporangium siamense</name>
    <dbReference type="NCBI Taxonomy" id="685454"/>
    <lineage>
        <taxon>Bacteria</taxon>
        <taxon>Bacillati</taxon>
        <taxon>Actinomycetota</taxon>
        <taxon>Actinomycetes</taxon>
        <taxon>Micromonosporales</taxon>
        <taxon>Micromonosporaceae</taxon>
        <taxon>Dactylosporangium</taxon>
    </lineage>
</organism>
<evidence type="ECO:0000256" key="1">
    <source>
        <dbReference type="SAM" id="MobiDB-lite"/>
    </source>
</evidence>
<dbReference type="EMBL" id="BONQ01000025">
    <property type="protein sequence ID" value="GIG43597.1"/>
    <property type="molecule type" value="Genomic_DNA"/>
</dbReference>